<feature type="compositionally biased region" description="Polar residues" evidence="1">
    <location>
        <begin position="1"/>
        <end position="10"/>
    </location>
</feature>
<gene>
    <name evidence="3" type="ORF">D8674_011355</name>
</gene>
<evidence type="ECO:0000313" key="4">
    <source>
        <dbReference type="Proteomes" id="UP000327157"/>
    </source>
</evidence>
<reference evidence="3 4" key="1">
    <citation type="submission" date="2019-09" db="EMBL/GenBank/DDBJ databases">
        <authorList>
            <person name="Ou C."/>
        </authorList>
    </citation>
    <scope>NUCLEOTIDE SEQUENCE [LARGE SCALE GENOMIC DNA]</scope>
    <source>
        <strain evidence="3">S2</strain>
        <tissue evidence="3">Leaf</tissue>
    </source>
</reference>
<dbReference type="AlphaFoldDB" id="A0A5N5FZ92"/>
<proteinExistence type="predicted"/>
<reference evidence="4" key="2">
    <citation type="submission" date="2019-10" db="EMBL/GenBank/DDBJ databases">
        <title>A de novo genome assembly of a pear dwarfing rootstock.</title>
        <authorList>
            <person name="Wang F."/>
            <person name="Wang J."/>
            <person name="Li S."/>
            <person name="Zhang Y."/>
            <person name="Fang M."/>
            <person name="Ma L."/>
            <person name="Zhao Y."/>
            <person name="Jiang S."/>
        </authorList>
    </citation>
    <scope>NUCLEOTIDE SEQUENCE [LARGE SCALE GENOMIC DNA]</scope>
</reference>
<name>A0A5N5FZ92_9ROSA</name>
<sequence>MPTVSVNSPNGHLDQIGQDTTDQTGPDEANHACPDCWPHVVPSENNDGLHANAAVCSPNYDVVAVVCPSAAASLSGPNRNCGVGPSGPSRMITAPNSSNNSSYGAVNFSGKMCRLRKALYGLKQSPRVWFRRFTQEIKKYGYRQGNADYTLFIKCRDGKVTLLIIYVDDMIVTCDDTMEIEHLQGHLSSEFEMKDLRGLKYFLGIEVARKPDIAYAVSVVSQFMHAPSEDHMAAVMRILSYLKGALGKGLMYRKHGHMEVKWYTDVDWVGNIIDRRSTSGYFAFVAGFKPKGYMLLYCDNQVAREIANNPVQHDMTNHVEVDRHFIKEKLDVKLVDIPFVKIEEQLADILTHAVSARRFQDSLDKLGLGDIHAPT</sequence>
<dbReference type="InterPro" id="IPR013103">
    <property type="entry name" value="RVT_2"/>
</dbReference>
<dbReference type="InterPro" id="IPR043502">
    <property type="entry name" value="DNA/RNA_pol_sf"/>
</dbReference>
<dbReference type="CDD" id="cd09272">
    <property type="entry name" value="RNase_HI_RT_Ty1"/>
    <property type="match status" value="1"/>
</dbReference>
<feature type="domain" description="Reverse transcriptase Ty1/copia-type" evidence="2">
    <location>
        <begin position="108"/>
        <end position="213"/>
    </location>
</feature>
<dbReference type="OrthoDB" id="1297869at2759"/>
<dbReference type="PANTHER" id="PTHR11439:SF467">
    <property type="entry name" value="INTEGRASE CATALYTIC DOMAIN-CONTAINING PROTEIN"/>
    <property type="match status" value="1"/>
</dbReference>
<comment type="caution">
    <text evidence="3">The sequence shown here is derived from an EMBL/GenBank/DDBJ whole genome shotgun (WGS) entry which is preliminary data.</text>
</comment>
<dbReference type="SUPFAM" id="SSF56672">
    <property type="entry name" value="DNA/RNA polymerases"/>
    <property type="match status" value="1"/>
</dbReference>
<reference evidence="3 4" key="3">
    <citation type="submission" date="2019-11" db="EMBL/GenBank/DDBJ databases">
        <title>A de novo genome assembly of a pear dwarfing rootstock.</title>
        <authorList>
            <person name="Wang F."/>
            <person name="Wang J."/>
            <person name="Li S."/>
            <person name="Zhang Y."/>
            <person name="Fang M."/>
            <person name="Ma L."/>
            <person name="Zhao Y."/>
            <person name="Jiang S."/>
        </authorList>
    </citation>
    <scope>NUCLEOTIDE SEQUENCE [LARGE SCALE GENOMIC DNA]</scope>
    <source>
        <strain evidence="3">S2</strain>
        <tissue evidence="3">Leaf</tissue>
    </source>
</reference>
<dbReference type="EMBL" id="SMOL01000553">
    <property type="protein sequence ID" value="KAB2608187.1"/>
    <property type="molecule type" value="Genomic_DNA"/>
</dbReference>
<feature type="region of interest" description="Disordered" evidence="1">
    <location>
        <begin position="1"/>
        <end position="29"/>
    </location>
</feature>
<evidence type="ECO:0000313" key="3">
    <source>
        <dbReference type="EMBL" id="KAB2608187.1"/>
    </source>
</evidence>
<dbReference type="Pfam" id="PF07727">
    <property type="entry name" value="RVT_2"/>
    <property type="match status" value="1"/>
</dbReference>
<organism evidence="3 4">
    <name type="scientific">Pyrus ussuriensis x Pyrus communis</name>
    <dbReference type="NCBI Taxonomy" id="2448454"/>
    <lineage>
        <taxon>Eukaryota</taxon>
        <taxon>Viridiplantae</taxon>
        <taxon>Streptophyta</taxon>
        <taxon>Embryophyta</taxon>
        <taxon>Tracheophyta</taxon>
        <taxon>Spermatophyta</taxon>
        <taxon>Magnoliopsida</taxon>
        <taxon>eudicotyledons</taxon>
        <taxon>Gunneridae</taxon>
        <taxon>Pentapetalae</taxon>
        <taxon>rosids</taxon>
        <taxon>fabids</taxon>
        <taxon>Rosales</taxon>
        <taxon>Rosaceae</taxon>
        <taxon>Amygdaloideae</taxon>
        <taxon>Maleae</taxon>
        <taxon>Pyrus</taxon>
    </lineage>
</organism>
<dbReference type="Proteomes" id="UP000327157">
    <property type="component" value="Chromosome 14"/>
</dbReference>
<dbReference type="PANTHER" id="PTHR11439">
    <property type="entry name" value="GAG-POL-RELATED RETROTRANSPOSON"/>
    <property type="match status" value="1"/>
</dbReference>
<evidence type="ECO:0000256" key="1">
    <source>
        <dbReference type="SAM" id="MobiDB-lite"/>
    </source>
</evidence>
<accession>A0A5N5FZ92</accession>
<protein>
    <recommendedName>
        <fullName evidence="2">Reverse transcriptase Ty1/copia-type domain-containing protein</fullName>
    </recommendedName>
</protein>
<keyword evidence="4" id="KW-1185">Reference proteome</keyword>
<evidence type="ECO:0000259" key="2">
    <source>
        <dbReference type="Pfam" id="PF07727"/>
    </source>
</evidence>